<dbReference type="PANTHER" id="PTHR43196:SF2">
    <property type="entry name" value="PHOSPHOADENOSINE PHOSPHOSULFATE REDUCTASE"/>
    <property type="match status" value="1"/>
</dbReference>
<evidence type="ECO:0000259" key="1">
    <source>
        <dbReference type="Pfam" id="PF01507"/>
    </source>
</evidence>
<dbReference type="InterPro" id="IPR014729">
    <property type="entry name" value="Rossmann-like_a/b/a_fold"/>
</dbReference>
<dbReference type="REBASE" id="692977">
    <property type="entry name" value="DauS27SspDP"/>
</dbReference>
<dbReference type="AlphaFoldDB" id="A0A401ZQX0"/>
<evidence type="ECO:0000313" key="3">
    <source>
        <dbReference type="Proteomes" id="UP000287224"/>
    </source>
</evidence>
<dbReference type="EMBL" id="BIFQ01000002">
    <property type="protein sequence ID" value="GCE09263.1"/>
    <property type="molecule type" value="Genomic_DNA"/>
</dbReference>
<dbReference type="InterPro" id="IPR002500">
    <property type="entry name" value="PAPS_reduct_dom"/>
</dbReference>
<dbReference type="InterPro" id="IPR050128">
    <property type="entry name" value="Sulfate_adenylyltrnsfr_sub2"/>
</dbReference>
<dbReference type="OrthoDB" id="9774475at2"/>
<evidence type="ECO:0000313" key="2">
    <source>
        <dbReference type="EMBL" id="GCE09263.1"/>
    </source>
</evidence>
<dbReference type="Pfam" id="PF01507">
    <property type="entry name" value="PAPS_reduct"/>
    <property type="match status" value="1"/>
</dbReference>
<proteinExistence type="predicted"/>
<accession>A0A401ZQX0</accession>
<protein>
    <submittedName>
        <fullName evidence="2">Phosphoadenosine phosphosulfate reductase</fullName>
    </submittedName>
</protein>
<name>A0A401ZQX0_9CHLR</name>
<comment type="caution">
    <text evidence="2">The sequence shown here is derived from an EMBL/GenBank/DDBJ whole genome shotgun (WGS) entry which is preliminary data.</text>
</comment>
<dbReference type="RefSeq" id="WP_126601675.1">
    <property type="nucleotide sequence ID" value="NZ_BIFQ01000002.1"/>
</dbReference>
<dbReference type="PANTHER" id="PTHR43196">
    <property type="entry name" value="SULFATE ADENYLYLTRANSFERASE SUBUNIT 2"/>
    <property type="match status" value="1"/>
</dbReference>
<feature type="domain" description="Phosphoadenosine phosphosulphate reductase" evidence="1">
    <location>
        <begin position="9"/>
        <end position="119"/>
    </location>
</feature>
<sequence>MGTKEVRHILGLSGGKDSTALAILMHKKVPQMEYFFCDTHKELPETYEYLDRIKARLGIKITYLSAERGFDHWLDVYGGFLPSPKMRWCTKQLKIIPLEQFIGEDDAVSYVGIRADEKRDGYISTKPNIKPIYPFKEAGLVHADIVRLLEESGIGLPNYYKWRSRSGCFFCFYQRKYEWVMLAEEHPDLFAEAVKYEEEHSDGRSFTWVQGETLTELLARKDRILADHEKTLARKQLLKPNKNLAQALSDVLDDEDDSLPCLTCHL</sequence>
<dbReference type="Gene3D" id="3.40.50.620">
    <property type="entry name" value="HUPs"/>
    <property type="match status" value="1"/>
</dbReference>
<gene>
    <name evidence="2" type="ORF">KDAU_65920</name>
</gene>
<dbReference type="Proteomes" id="UP000287224">
    <property type="component" value="Unassembled WGS sequence"/>
</dbReference>
<dbReference type="GO" id="GO:0003824">
    <property type="term" value="F:catalytic activity"/>
    <property type="evidence" value="ECO:0007669"/>
    <property type="project" value="InterPro"/>
</dbReference>
<keyword evidence="3" id="KW-1185">Reference proteome</keyword>
<dbReference type="SUPFAM" id="SSF52402">
    <property type="entry name" value="Adenine nucleotide alpha hydrolases-like"/>
    <property type="match status" value="1"/>
</dbReference>
<reference evidence="3" key="1">
    <citation type="submission" date="2018-12" db="EMBL/GenBank/DDBJ databases">
        <title>Tengunoibacter tsumagoiensis gen. nov., sp. nov., Dictyobacter kobayashii sp. nov., D. alpinus sp. nov., and D. joshuensis sp. nov. and description of Dictyobacteraceae fam. nov. within the order Ktedonobacterales isolated from Tengu-no-mugimeshi.</title>
        <authorList>
            <person name="Wang C.M."/>
            <person name="Zheng Y."/>
            <person name="Sakai Y."/>
            <person name="Toyoda A."/>
            <person name="Minakuchi Y."/>
            <person name="Abe K."/>
            <person name="Yokota A."/>
            <person name="Yabe S."/>
        </authorList>
    </citation>
    <scope>NUCLEOTIDE SEQUENCE [LARGE SCALE GENOMIC DNA]</scope>
    <source>
        <strain evidence="3">S-27</strain>
    </source>
</reference>
<organism evidence="2 3">
    <name type="scientific">Dictyobacter aurantiacus</name>
    <dbReference type="NCBI Taxonomy" id="1936993"/>
    <lineage>
        <taxon>Bacteria</taxon>
        <taxon>Bacillati</taxon>
        <taxon>Chloroflexota</taxon>
        <taxon>Ktedonobacteria</taxon>
        <taxon>Ktedonobacterales</taxon>
        <taxon>Dictyobacteraceae</taxon>
        <taxon>Dictyobacter</taxon>
    </lineage>
</organism>